<dbReference type="EMBL" id="KN824865">
    <property type="protein sequence ID" value="KIK99272.1"/>
    <property type="molecule type" value="Genomic_DNA"/>
</dbReference>
<feature type="compositionally biased region" description="Polar residues" evidence="1">
    <location>
        <begin position="133"/>
        <end position="142"/>
    </location>
</feature>
<dbReference type="InParanoid" id="A0A0D0DL23"/>
<evidence type="ECO:0000256" key="1">
    <source>
        <dbReference type="SAM" id="MobiDB-lite"/>
    </source>
</evidence>
<organism evidence="2 3">
    <name type="scientific">Paxillus rubicundulus Ve08.2h10</name>
    <dbReference type="NCBI Taxonomy" id="930991"/>
    <lineage>
        <taxon>Eukaryota</taxon>
        <taxon>Fungi</taxon>
        <taxon>Dikarya</taxon>
        <taxon>Basidiomycota</taxon>
        <taxon>Agaricomycotina</taxon>
        <taxon>Agaricomycetes</taxon>
        <taxon>Agaricomycetidae</taxon>
        <taxon>Boletales</taxon>
        <taxon>Paxilineae</taxon>
        <taxon>Paxillaceae</taxon>
        <taxon>Paxillus</taxon>
    </lineage>
</organism>
<accession>A0A0D0DL23</accession>
<name>A0A0D0DL23_9AGAM</name>
<sequence>MCYQYSSSSDLANFHCPMCKVFKPSAARCPHVRDICYNRANHPRLDVVHLKNAEVKSFNGCGYCKWARSNPKLPVHNNQGWPGCCRPPTASEQRLIQAADWPTVSIVHSVPIPPEIKSILDNFVSRGSPLPGMTTSSRSPGSQAAIPSLDRRNSGNSPTNKSSPTSTKSQPLSIPVRGRSGGSPVQQSSALTGTTPRASAPLSSYGTTIPADQSPLSRRQTYAEGTREKSRTPSTRRATDLEGSLSRRNGGGRPSLSNIAPLYGSSKASSDSPHSLPYPPVPHSSPMDSYTTISQEALFSRTLSSKRSTLESAMAALEVSSSSGSSSDSGSSRGSMSDATVISDGAFTDYLSDESEAELQRQAEAKAALVAQNQAEELEFKAARQQLAGVGLRPPKAWDDTNESMLRSTSHASMYTHHSAYNSAPYASAAVAHPARG</sequence>
<protein>
    <submittedName>
        <fullName evidence="2">Uncharacterized protein</fullName>
    </submittedName>
</protein>
<feature type="region of interest" description="Disordered" evidence="1">
    <location>
        <begin position="129"/>
        <end position="289"/>
    </location>
</feature>
<evidence type="ECO:0000313" key="3">
    <source>
        <dbReference type="Proteomes" id="UP000054538"/>
    </source>
</evidence>
<proteinExistence type="predicted"/>
<reference evidence="2 3" key="1">
    <citation type="submission" date="2014-04" db="EMBL/GenBank/DDBJ databases">
        <authorList>
            <consortium name="DOE Joint Genome Institute"/>
            <person name="Kuo A."/>
            <person name="Kohler A."/>
            <person name="Jargeat P."/>
            <person name="Nagy L.G."/>
            <person name="Floudas D."/>
            <person name="Copeland A."/>
            <person name="Barry K.W."/>
            <person name="Cichocki N."/>
            <person name="Veneault-Fourrey C."/>
            <person name="LaButti K."/>
            <person name="Lindquist E.A."/>
            <person name="Lipzen A."/>
            <person name="Lundell T."/>
            <person name="Morin E."/>
            <person name="Murat C."/>
            <person name="Sun H."/>
            <person name="Tunlid A."/>
            <person name="Henrissat B."/>
            <person name="Grigoriev I.V."/>
            <person name="Hibbett D.S."/>
            <person name="Martin F."/>
            <person name="Nordberg H.P."/>
            <person name="Cantor M.N."/>
            <person name="Hua S.X."/>
        </authorList>
    </citation>
    <scope>NUCLEOTIDE SEQUENCE [LARGE SCALE GENOMIC DNA]</scope>
    <source>
        <strain evidence="2 3">Ve08.2h10</strain>
    </source>
</reference>
<feature type="compositionally biased region" description="Low complexity" evidence="1">
    <location>
        <begin position="154"/>
        <end position="173"/>
    </location>
</feature>
<dbReference type="HOGENOM" id="CLU_637911_0_0_1"/>
<evidence type="ECO:0000313" key="2">
    <source>
        <dbReference type="EMBL" id="KIK99272.1"/>
    </source>
</evidence>
<feature type="compositionally biased region" description="Low complexity" evidence="1">
    <location>
        <begin position="320"/>
        <end position="337"/>
    </location>
</feature>
<feature type="compositionally biased region" description="Polar residues" evidence="1">
    <location>
        <begin position="183"/>
        <end position="220"/>
    </location>
</feature>
<feature type="region of interest" description="Disordered" evidence="1">
    <location>
        <begin position="318"/>
        <end position="339"/>
    </location>
</feature>
<keyword evidence="3" id="KW-1185">Reference proteome</keyword>
<gene>
    <name evidence="2" type="ORF">PAXRUDRAFT_560366</name>
</gene>
<dbReference type="OrthoDB" id="3217643at2759"/>
<dbReference type="STRING" id="930991.A0A0D0DL23"/>
<dbReference type="Proteomes" id="UP000054538">
    <property type="component" value="Unassembled WGS sequence"/>
</dbReference>
<dbReference type="AlphaFoldDB" id="A0A0D0DL23"/>
<reference evidence="3" key="2">
    <citation type="submission" date="2015-01" db="EMBL/GenBank/DDBJ databases">
        <title>Evolutionary Origins and Diversification of the Mycorrhizal Mutualists.</title>
        <authorList>
            <consortium name="DOE Joint Genome Institute"/>
            <consortium name="Mycorrhizal Genomics Consortium"/>
            <person name="Kohler A."/>
            <person name="Kuo A."/>
            <person name="Nagy L.G."/>
            <person name="Floudas D."/>
            <person name="Copeland A."/>
            <person name="Barry K.W."/>
            <person name="Cichocki N."/>
            <person name="Veneault-Fourrey C."/>
            <person name="LaButti K."/>
            <person name="Lindquist E.A."/>
            <person name="Lipzen A."/>
            <person name="Lundell T."/>
            <person name="Morin E."/>
            <person name="Murat C."/>
            <person name="Riley R."/>
            <person name="Ohm R."/>
            <person name="Sun H."/>
            <person name="Tunlid A."/>
            <person name="Henrissat B."/>
            <person name="Grigoriev I.V."/>
            <person name="Hibbett D.S."/>
            <person name="Martin F."/>
        </authorList>
    </citation>
    <scope>NUCLEOTIDE SEQUENCE [LARGE SCALE GENOMIC DNA]</scope>
    <source>
        <strain evidence="3">Ve08.2h10</strain>
    </source>
</reference>